<dbReference type="FunFam" id="2.30.170.20:FF:000001">
    <property type="entry name" value="probable ribosome biogenesis protein RLP24"/>
    <property type="match status" value="1"/>
</dbReference>
<dbReference type="SMART" id="SM00746">
    <property type="entry name" value="TRASH"/>
    <property type="match status" value="1"/>
</dbReference>
<dbReference type="Gene3D" id="2.30.170.20">
    <property type="entry name" value="Ribosomal protein L24e"/>
    <property type="match status" value="1"/>
</dbReference>
<dbReference type="PANTHER" id="PTHR10792">
    <property type="entry name" value="60S RIBOSOMAL PROTEIN L24"/>
    <property type="match status" value="1"/>
</dbReference>
<dbReference type="CDD" id="cd00472">
    <property type="entry name" value="Ribosomal_L24e_L24"/>
    <property type="match status" value="1"/>
</dbReference>
<dbReference type="InterPro" id="IPR011017">
    <property type="entry name" value="TRASH_dom"/>
</dbReference>
<dbReference type="AlphaFoldDB" id="A0A7S1TCA3"/>
<sequence length="164" mass="19411">MRVEVCYVCSSPVYPGHGSLFVRNDAKLFRFCRSKCRKNFHMKKNPRGLKWTKAFRKAHGKEMVVDSTFEFERRRNRVVKYDRELMATTLRGIRRVEEIKKKREKQFYRNRMRGREEREKARAVVEIRENVDLVQPVAIREKARLKEKAKETAKESSAAGEGSA</sequence>
<evidence type="ECO:0000256" key="1">
    <source>
        <dbReference type="ARBA" id="ARBA00005647"/>
    </source>
</evidence>
<dbReference type="InterPro" id="IPR000988">
    <property type="entry name" value="Ribosomal_eL24-rel_N"/>
</dbReference>
<comment type="similarity">
    <text evidence="1">Belongs to the eukaryotic ribosomal protein eL24 family.</text>
</comment>
<dbReference type="GO" id="GO:0042273">
    <property type="term" value="P:ribosomal large subunit biogenesis"/>
    <property type="evidence" value="ECO:0007669"/>
    <property type="project" value="TreeGrafter"/>
</dbReference>
<gene>
    <name evidence="4" type="ORF">CCAE0312_LOCUS4450</name>
</gene>
<reference evidence="4" key="1">
    <citation type="submission" date="2021-01" db="EMBL/GenBank/DDBJ databases">
        <authorList>
            <person name="Corre E."/>
            <person name="Pelletier E."/>
            <person name="Niang G."/>
            <person name="Scheremetjew M."/>
            <person name="Finn R."/>
            <person name="Kale V."/>
            <person name="Holt S."/>
            <person name="Cochrane G."/>
            <person name="Meng A."/>
            <person name="Brown T."/>
            <person name="Cohen L."/>
        </authorList>
    </citation>
    <scope>NUCLEOTIDE SEQUENCE</scope>
    <source>
        <strain evidence="4">SAG 36.94</strain>
    </source>
</reference>
<dbReference type="Pfam" id="PF01246">
    <property type="entry name" value="Ribosomal_L24e"/>
    <property type="match status" value="1"/>
</dbReference>
<dbReference type="SUPFAM" id="SSF57716">
    <property type="entry name" value="Glucocorticoid receptor-like (DNA-binding domain)"/>
    <property type="match status" value="1"/>
</dbReference>
<keyword evidence="2" id="KW-0690">Ribosome biogenesis</keyword>
<dbReference type="EMBL" id="HBGH01008138">
    <property type="protein sequence ID" value="CAD9232368.1"/>
    <property type="molecule type" value="Transcribed_RNA"/>
</dbReference>
<dbReference type="InterPro" id="IPR056366">
    <property type="entry name" value="Ribosomal_eL24"/>
</dbReference>
<evidence type="ECO:0000256" key="2">
    <source>
        <dbReference type="ARBA" id="ARBA00022517"/>
    </source>
</evidence>
<proteinExistence type="inferred from homology"/>
<dbReference type="GO" id="GO:0005730">
    <property type="term" value="C:nucleolus"/>
    <property type="evidence" value="ECO:0007669"/>
    <property type="project" value="TreeGrafter"/>
</dbReference>
<evidence type="ECO:0000259" key="3">
    <source>
        <dbReference type="SMART" id="SM00746"/>
    </source>
</evidence>
<name>A0A7S1TCA3_9RHOD</name>
<accession>A0A7S1TCA3</accession>
<feature type="domain" description="TRASH" evidence="3">
    <location>
        <begin position="6"/>
        <end position="44"/>
    </location>
</feature>
<dbReference type="PANTHER" id="PTHR10792:SF8">
    <property type="entry name" value="RIBOSOME BIOGENESIS PROTEIN RLP24-RELATED"/>
    <property type="match status" value="1"/>
</dbReference>
<organism evidence="4">
    <name type="scientific">Compsopogon caeruleus</name>
    <dbReference type="NCBI Taxonomy" id="31354"/>
    <lineage>
        <taxon>Eukaryota</taxon>
        <taxon>Rhodophyta</taxon>
        <taxon>Compsopogonophyceae</taxon>
        <taxon>Compsopogonales</taxon>
        <taxon>Compsopogonaceae</taxon>
        <taxon>Compsopogon</taxon>
    </lineage>
</organism>
<protein>
    <recommendedName>
        <fullName evidence="3">TRASH domain-containing protein</fullName>
    </recommendedName>
</protein>
<evidence type="ECO:0000313" key="4">
    <source>
        <dbReference type="EMBL" id="CAD9232368.1"/>
    </source>
</evidence>
<dbReference type="InterPro" id="IPR038630">
    <property type="entry name" value="L24e/L24_sf"/>
</dbReference>
<dbReference type="GO" id="GO:0003735">
    <property type="term" value="F:structural constituent of ribosome"/>
    <property type="evidence" value="ECO:0007669"/>
    <property type="project" value="InterPro"/>
</dbReference>